<evidence type="ECO:0000256" key="1">
    <source>
        <dbReference type="SAM" id="Phobius"/>
    </source>
</evidence>
<name>A0A7R9MQ58_9ACAR</name>
<gene>
    <name evidence="2" type="ORF">ONB1V03_LOCUS20942</name>
</gene>
<dbReference type="EMBL" id="CAJPVJ010038000">
    <property type="protein sequence ID" value="CAG2181521.1"/>
    <property type="molecule type" value="Genomic_DNA"/>
</dbReference>
<evidence type="ECO:0000313" key="2">
    <source>
        <dbReference type="EMBL" id="CAD7664384.1"/>
    </source>
</evidence>
<evidence type="ECO:0000313" key="3">
    <source>
        <dbReference type="Proteomes" id="UP000728032"/>
    </source>
</evidence>
<accession>A0A7R9MQ58</accession>
<dbReference type="Proteomes" id="UP000728032">
    <property type="component" value="Unassembled WGS sequence"/>
</dbReference>
<feature type="transmembrane region" description="Helical" evidence="1">
    <location>
        <begin position="25"/>
        <end position="44"/>
    </location>
</feature>
<feature type="non-terminal residue" evidence="2">
    <location>
        <position position="1"/>
    </location>
</feature>
<sequence length="165" mass="18995">MRPFIGVSLCVVVVADIYYKLLLLSLLLVILFSVLIFNAIVFDLSYDHKIVVKNICDQFATTTADDDPRYHLTYHSLPPPTDQIAPDGHHHQHRTRDTSFVNISDNILIYSAFEADTDYLVLIGLAKNLEPVSDDYNYYNYNNSYRFTDYHYLCAFGADIELKTE</sequence>
<reference evidence="2" key="1">
    <citation type="submission" date="2020-11" db="EMBL/GenBank/DDBJ databases">
        <authorList>
            <person name="Tran Van P."/>
        </authorList>
    </citation>
    <scope>NUCLEOTIDE SEQUENCE</scope>
</reference>
<protein>
    <submittedName>
        <fullName evidence="2">Uncharacterized protein</fullName>
    </submittedName>
</protein>
<organism evidence="2">
    <name type="scientific">Oppiella nova</name>
    <dbReference type="NCBI Taxonomy" id="334625"/>
    <lineage>
        <taxon>Eukaryota</taxon>
        <taxon>Metazoa</taxon>
        <taxon>Ecdysozoa</taxon>
        <taxon>Arthropoda</taxon>
        <taxon>Chelicerata</taxon>
        <taxon>Arachnida</taxon>
        <taxon>Acari</taxon>
        <taxon>Acariformes</taxon>
        <taxon>Sarcoptiformes</taxon>
        <taxon>Oribatida</taxon>
        <taxon>Brachypylina</taxon>
        <taxon>Oppioidea</taxon>
        <taxon>Oppiidae</taxon>
        <taxon>Oppiella</taxon>
    </lineage>
</organism>
<keyword evidence="1" id="KW-0812">Transmembrane</keyword>
<keyword evidence="1" id="KW-1133">Transmembrane helix</keyword>
<dbReference type="EMBL" id="OC952825">
    <property type="protein sequence ID" value="CAD7664384.1"/>
    <property type="molecule type" value="Genomic_DNA"/>
</dbReference>
<proteinExistence type="predicted"/>
<keyword evidence="1" id="KW-0472">Membrane</keyword>
<dbReference type="AlphaFoldDB" id="A0A7R9MQ58"/>
<keyword evidence="3" id="KW-1185">Reference proteome</keyword>